<dbReference type="Proteomes" id="UP000009325">
    <property type="component" value="Unassembled WGS sequence"/>
</dbReference>
<dbReference type="EMBL" id="CALZ01000138">
    <property type="protein sequence ID" value="CCK84414.1"/>
    <property type="molecule type" value="Genomic_DNA"/>
</dbReference>
<evidence type="ECO:0000313" key="1">
    <source>
        <dbReference type="EMBL" id="CCK84414.1"/>
    </source>
</evidence>
<sequence>MDKNKLKEFLIGDYKCSSVKVNGHKKIKLDASPGLIPMVLFATAIIKFLTSEDD</sequence>
<comment type="caution">
    <text evidence="1">The sequence shown here is derived from an EMBL/GenBank/DDBJ whole genome shotgun (WGS) entry which is preliminary data.</text>
</comment>
<gene>
    <name evidence="1" type="ORF">BN146_09340</name>
</gene>
<evidence type="ECO:0000313" key="2">
    <source>
        <dbReference type="Proteomes" id="UP000009325"/>
    </source>
</evidence>
<dbReference type="AlphaFoldDB" id="K0NQX4"/>
<dbReference type="RefSeq" id="WP_009558539.1">
    <property type="nucleotide sequence ID" value="NZ_CALZ01000138.1"/>
</dbReference>
<reference evidence="1 2" key="1">
    <citation type="submission" date="2012-08" db="EMBL/GenBank/DDBJ databases">
        <title>Draft Genome Sequences of Lactobacillus equicursoris CIP 110162T, isolated from thoroughbred racehorse feces and Lactobacillus sp. CRBIP 24.137 isolated from urine of human.</title>
        <authorList>
            <person name="Cousin S."/>
            <person name="Loux V."/>
            <person name="Ma L."/>
            <person name="Creno S."/>
            <person name="Clermont D."/>
            <person name="Bizet C."/>
            <person name="Bouchier C."/>
        </authorList>
    </citation>
    <scope>NUCLEOTIDE SEQUENCE [LARGE SCALE GENOMIC DNA]</scope>
    <source>
        <strain evidence="1 2">66c</strain>
    </source>
</reference>
<organism evidence="1 2">
    <name type="scientific">Lactobacillus equicursoris 66c</name>
    <dbReference type="NCBI Taxonomy" id="872326"/>
    <lineage>
        <taxon>Bacteria</taxon>
        <taxon>Bacillati</taxon>
        <taxon>Bacillota</taxon>
        <taxon>Bacilli</taxon>
        <taxon>Lactobacillales</taxon>
        <taxon>Lactobacillaceae</taxon>
        <taxon>Lactobacillus</taxon>
    </lineage>
</organism>
<name>K0NQX4_9LACO</name>
<proteinExistence type="predicted"/>
<protein>
    <submittedName>
        <fullName evidence="1">Uncharacterized protein</fullName>
    </submittedName>
</protein>
<accession>K0NQX4</accession>